<dbReference type="InterPro" id="IPR038765">
    <property type="entry name" value="Papain-like_cys_pep_sf"/>
</dbReference>
<evidence type="ECO:0000259" key="6">
    <source>
        <dbReference type="PROSITE" id="PS51935"/>
    </source>
</evidence>
<dbReference type="Pfam" id="PF00877">
    <property type="entry name" value="NLPC_P60"/>
    <property type="match status" value="1"/>
</dbReference>
<proteinExistence type="inferred from homology"/>
<dbReference type="InterPro" id="IPR051202">
    <property type="entry name" value="Peptidase_C40"/>
</dbReference>
<dbReference type="RefSeq" id="WP_296089656.1">
    <property type="nucleotide sequence ID" value="NZ_CAUSTY010000021.1"/>
</dbReference>
<gene>
    <name evidence="7" type="ORF">HXK21_06210</name>
</gene>
<dbReference type="SUPFAM" id="SSF54001">
    <property type="entry name" value="Cysteine proteinases"/>
    <property type="match status" value="1"/>
</dbReference>
<dbReference type="Gene3D" id="3.90.1720.10">
    <property type="entry name" value="endopeptidase domain like (from Nostoc punctiforme)"/>
    <property type="match status" value="1"/>
</dbReference>
<dbReference type="PANTHER" id="PTHR47053:SF1">
    <property type="entry name" value="MUREIN DD-ENDOPEPTIDASE MEPH-RELATED"/>
    <property type="match status" value="1"/>
</dbReference>
<keyword evidence="3" id="KW-0378">Hydrolase</keyword>
<keyword evidence="4" id="KW-0788">Thiol protease</keyword>
<dbReference type="Proteomes" id="UP000704068">
    <property type="component" value="Unassembled WGS sequence"/>
</dbReference>
<keyword evidence="5" id="KW-0732">Signal</keyword>
<evidence type="ECO:0000313" key="8">
    <source>
        <dbReference type="Proteomes" id="UP000704068"/>
    </source>
</evidence>
<dbReference type="AlphaFoldDB" id="A0A929RWL1"/>
<comment type="caution">
    <text evidence="7">The sequence shown here is derived from an EMBL/GenBank/DDBJ whole genome shotgun (WGS) entry which is preliminary data.</text>
</comment>
<feature type="domain" description="NlpC/P60" evidence="6">
    <location>
        <begin position="43"/>
        <end position="172"/>
    </location>
</feature>
<dbReference type="EMBL" id="JABZGR010000017">
    <property type="protein sequence ID" value="MBF0970620.1"/>
    <property type="molecule type" value="Genomic_DNA"/>
</dbReference>
<comment type="similarity">
    <text evidence="1">Belongs to the peptidase C40 family.</text>
</comment>
<reference evidence="7" key="1">
    <citation type="submission" date="2020-04" db="EMBL/GenBank/DDBJ databases">
        <title>Deep metagenomics examines the oral microbiome during advanced dental caries in children, revealing novel taxa and co-occurrences with host molecules.</title>
        <authorList>
            <person name="Baker J.L."/>
            <person name="Morton J.T."/>
            <person name="Dinis M."/>
            <person name="Alvarez R."/>
            <person name="Tran N.C."/>
            <person name="Knight R."/>
            <person name="Edlund A."/>
        </authorList>
    </citation>
    <scope>NUCLEOTIDE SEQUENCE</scope>
    <source>
        <strain evidence="7">JCVI_34_bin.1</strain>
    </source>
</reference>
<keyword evidence="2" id="KW-0645">Protease</keyword>
<organism evidence="7 8">
    <name type="scientific">Alloprevotella tannerae</name>
    <dbReference type="NCBI Taxonomy" id="76122"/>
    <lineage>
        <taxon>Bacteria</taxon>
        <taxon>Pseudomonadati</taxon>
        <taxon>Bacteroidota</taxon>
        <taxon>Bacteroidia</taxon>
        <taxon>Bacteroidales</taxon>
        <taxon>Prevotellaceae</taxon>
        <taxon>Alloprevotella</taxon>
    </lineage>
</organism>
<protein>
    <submittedName>
        <fullName evidence="7">C40 family peptidase</fullName>
    </submittedName>
</protein>
<dbReference type="PROSITE" id="PS51257">
    <property type="entry name" value="PROKAR_LIPOPROTEIN"/>
    <property type="match status" value="1"/>
</dbReference>
<evidence type="ECO:0000256" key="1">
    <source>
        <dbReference type="ARBA" id="ARBA00007074"/>
    </source>
</evidence>
<dbReference type="PROSITE" id="PS51935">
    <property type="entry name" value="NLPC_P60"/>
    <property type="match status" value="1"/>
</dbReference>
<accession>A0A929RWL1</accession>
<evidence type="ECO:0000256" key="4">
    <source>
        <dbReference type="ARBA" id="ARBA00022807"/>
    </source>
</evidence>
<feature type="signal peptide" evidence="5">
    <location>
        <begin position="1"/>
        <end position="22"/>
    </location>
</feature>
<dbReference type="GO" id="GO:0006508">
    <property type="term" value="P:proteolysis"/>
    <property type="evidence" value="ECO:0007669"/>
    <property type="project" value="UniProtKB-KW"/>
</dbReference>
<evidence type="ECO:0000256" key="3">
    <source>
        <dbReference type="ARBA" id="ARBA00022801"/>
    </source>
</evidence>
<evidence type="ECO:0000313" key="7">
    <source>
        <dbReference type="EMBL" id="MBF0970620.1"/>
    </source>
</evidence>
<dbReference type="PANTHER" id="PTHR47053">
    <property type="entry name" value="MUREIN DD-ENDOPEPTIDASE MEPH-RELATED"/>
    <property type="match status" value="1"/>
</dbReference>
<feature type="chain" id="PRO_5036927728" evidence="5">
    <location>
        <begin position="23"/>
        <end position="174"/>
    </location>
</feature>
<dbReference type="GO" id="GO:0008234">
    <property type="term" value="F:cysteine-type peptidase activity"/>
    <property type="evidence" value="ECO:0007669"/>
    <property type="project" value="UniProtKB-KW"/>
</dbReference>
<evidence type="ECO:0000256" key="2">
    <source>
        <dbReference type="ARBA" id="ARBA00022670"/>
    </source>
</evidence>
<sequence length="174" mass="19371">MRLRNTITALAFGIFSCYCAQAINIERKTTFDVTIDQDADDDPEKAESIVQTALQYIGTRYRAGQSSPSGFDCSGFTSYVYKKENLSITRSSRTQYREGAPITQIADLQKGDLVFFGRGRNRHNVGHVGIVTDVSADGNSFKFIHASRTGVKIDNSNSAYYSARYIGARRILEK</sequence>
<dbReference type="InterPro" id="IPR000064">
    <property type="entry name" value="NLP_P60_dom"/>
</dbReference>
<name>A0A929RWL1_9BACT</name>
<evidence type="ECO:0000256" key="5">
    <source>
        <dbReference type="SAM" id="SignalP"/>
    </source>
</evidence>